<evidence type="ECO:0000259" key="6">
    <source>
        <dbReference type="Pfam" id="PF13087"/>
    </source>
</evidence>
<evidence type="ECO:0000256" key="3">
    <source>
        <dbReference type="ARBA" id="ARBA00022806"/>
    </source>
</evidence>
<dbReference type="CDD" id="cd18808">
    <property type="entry name" value="SF1_C_Upf1"/>
    <property type="match status" value="1"/>
</dbReference>
<keyword evidence="3" id="KW-0347">Helicase</keyword>
<evidence type="ECO:0000256" key="5">
    <source>
        <dbReference type="SAM" id="MobiDB-lite"/>
    </source>
</evidence>
<evidence type="ECO:0000256" key="1">
    <source>
        <dbReference type="ARBA" id="ARBA00022741"/>
    </source>
</evidence>
<keyword evidence="2" id="KW-0378">Hydrolase</keyword>
<dbReference type="Pfam" id="PF13087">
    <property type="entry name" value="AAA_12"/>
    <property type="match status" value="1"/>
</dbReference>
<dbReference type="FunFam" id="3.40.50.300:FF:000326">
    <property type="entry name" value="P-loop containing nucleoside triphosphate hydrolase"/>
    <property type="match status" value="1"/>
</dbReference>
<dbReference type="InterPro" id="IPR047187">
    <property type="entry name" value="SF1_C_Upf1"/>
</dbReference>
<dbReference type="InterPro" id="IPR027417">
    <property type="entry name" value="P-loop_NTPase"/>
</dbReference>
<keyword evidence="1" id="KW-0547">Nucleotide-binding</keyword>
<dbReference type="PANTHER" id="PTHR43788">
    <property type="entry name" value="DNA2/NAM7 HELICASE FAMILY MEMBER"/>
    <property type="match status" value="1"/>
</dbReference>
<dbReference type="PANTHER" id="PTHR43788:SF13">
    <property type="entry name" value="REGULATOR OF NONSENSE TRANSCRIPTS 1"/>
    <property type="match status" value="1"/>
</dbReference>
<dbReference type="GO" id="GO:0005524">
    <property type="term" value="F:ATP binding"/>
    <property type="evidence" value="ECO:0007669"/>
    <property type="project" value="UniProtKB-KW"/>
</dbReference>
<gene>
    <name evidence="7" type="ORF">PGLA1383_LOCUS52429</name>
</gene>
<feature type="compositionally biased region" description="Basic and acidic residues" evidence="5">
    <location>
        <begin position="245"/>
        <end position="265"/>
    </location>
</feature>
<dbReference type="GO" id="GO:0043139">
    <property type="term" value="F:5'-3' DNA helicase activity"/>
    <property type="evidence" value="ECO:0007669"/>
    <property type="project" value="TreeGrafter"/>
</dbReference>
<protein>
    <recommendedName>
        <fullName evidence="6">DNA2/NAM7 helicase-like C-terminal domain-containing protein</fullName>
    </recommendedName>
</protein>
<dbReference type="OrthoDB" id="6513042at2759"/>
<dbReference type="Proteomes" id="UP000654075">
    <property type="component" value="Unassembled WGS sequence"/>
</dbReference>
<name>A0A813HH55_POLGL</name>
<comment type="caution">
    <text evidence="7">The sequence shown here is derived from an EMBL/GenBank/DDBJ whole genome shotgun (WGS) entry which is preliminary data.</text>
</comment>
<sequence>MESNSEEVSEGESKYNPGEAEIVQRLVQDAFFQRELEITEIGVVTPYVAQVRMLKKMLRNIVPEGMDPDLLEVASVDQFQGREKDLIIFSAVRCNRAGNVGFLADWRRLNVMITRARRGMIVVGNSHTLKSDEHWEKWLQFYERVASGRARTPSPKRELMIPANETPQEAEARGKKERVDAARKLSMAIRFPGLAMAGIKKKEDDRRSRSRSWSPEGGTGGLAGSVDTKFAAKGGRTKQRVRTPSPERKNLKPLKDTGIGRKKMGEFAVAGPPAGAAKAKAKAKAKLAIADDDGDDSN</sequence>
<dbReference type="GO" id="GO:0005694">
    <property type="term" value="C:chromosome"/>
    <property type="evidence" value="ECO:0007669"/>
    <property type="project" value="UniProtKB-ARBA"/>
</dbReference>
<evidence type="ECO:0000256" key="4">
    <source>
        <dbReference type="ARBA" id="ARBA00022840"/>
    </source>
</evidence>
<dbReference type="EMBL" id="CAJNNV010031595">
    <property type="protein sequence ID" value="CAE8637027.1"/>
    <property type="molecule type" value="Genomic_DNA"/>
</dbReference>
<accession>A0A813HH55</accession>
<evidence type="ECO:0000313" key="8">
    <source>
        <dbReference type="Proteomes" id="UP000654075"/>
    </source>
</evidence>
<evidence type="ECO:0000313" key="7">
    <source>
        <dbReference type="EMBL" id="CAE8637027.1"/>
    </source>
</evidence>
<reference evidence="7" key="1">
    <citation type="submission" date="2021-02" db="EMBL/GenBank/DDBJ databases">
        <authorList>
            <person name="Dougan E. K."/>
            <person name="Rhodes N."/>
            <person name="Thang M."/>
            <person name="Chan C."/>
        </authorList>
    </citation>
    <scope>NUCLEOTIDE SEQUENCE</scope>
</reference>
<feature type="region of interest" description="Disordered" evidence="5">
    <location>
        <begin position="152"/>
        <end position="177"/>
    </location>
</feature>
<keyword evidence="4" id="KW-0067">ATP-binding</keyword>
<dbReference type="GO" id="GO:0016787">
    <property type="term" value="F:hydrolase activity"/>
    <property type="evidence" value="ECO:0007669"/>
    <property type="project" value="UniProtKB-KW"/>
</dbReference>
<proteinExistence type="predicted"/>
<evidence type="ECO:0000256" key="2">
    <source>
        <dbReference type="ARBA" id="ARBA00022801"/>
    </source>
</evidence>
<dbReference type="Gene3D" id="3.40.50.300">
    <property type="entry name" value="P-loop containing nucleotide triphosphate hydrolases"/>
    <property type="match status" value="1"/>
</dbReference>
<dbReference type="SUPFAM" id="SSF52540">
    <property type="entry name" value="P-loop containing nucleoside triphosphate hydrolases"/>
    <property type="match status" value="1"/>
</dbReference>
<keyword evidence="8" id="KW-1185">Reference proteome</keyword>
<dbReference type="InterPro" id="IPR050534">
    <property type="entry name" value="Coronavir_polyprotein_1ab"/>
</dbReference>
<organism evidence="7 8">
    <name type="scientific">Polarella glacialis</name>
    <name type="common">Dinoflagellate</name>
    <dbReference type="NCBI Taxonomy" id="89957"/>
    <lineage>
        <taxon>Eukaryota</taxon>
        <taxon>Sar</taxon>
        <taxon>Alveolata</taxon>
        <taxon>Dinophyceae</taxon>
        <taxon>Suessiales</taxon>
        <taxon>Suessiaceae</taxon>
        <taxon>Polarella</taxon>
    </lineage>
</organism>
<dbReference type="InterPro" id="IPR041679">
    <property type="entry name" value="DNA2/NAM7-like_C"/>
</dbReference>
<feature type="region of interest" description="Disordered" evidence="5">
    <location>
        <begin position="198"/>
        <end position="265"/>
    </location>
</feature>
<feature type="domain" description="DNA2/NAM7 helicase-like C-terminal" evidence="6">
    <location>
        <begin position="4"/>
        <end position="126"/>
    </location>
</feature>
<dbReference type="AlphaFoldDB" id="A0A813HH55"/>